<proteinExistence type="inferred from homology"/>
<keyword evidence="8" id="KW-0175">Coiled coil</keyword>
<keyword evidence="3" id="KW-0813">Transport</keyword>
<comment type="subcellular location">
    <subcellularLocation>
        <location evidence="1">Membrane</location>
        <topology evidence="1">Multi-pass membrane protein</topology>
    </subcellularLocation>
</comment>
<evidence type="ECO:0000256" key="6">
    <source>
        <dbReference type="ARBA" id="ARBA00023065"/>
    </source>
</evidence>
<feature type="transmembrane region" description="Helical" evidence="9">
    <location>
        <begin position="361"/>
        <end position="384"/>
    </location>
</feature>
<dbReference type="PANTHER" id="PTHR11629:SF63">
    <property type="entry name" value="V-TYPE PROTON ATPASE SUBUNIT A"/>
    <property type="match status" value="1"/>
</dbReference>
<dbReference type="PANTHER" id="PTHR11629">
    <property type="entry name" value="VACUOLAR PROTON ATPASES"/>
    <property type="match status" value="1"/>
</dbReference>
<evidence type="ECO:0000313" key="10">
    <source>
        <dbReference type="EMBL" id="MBC8599452.1"/>
    </source>
</evidence>
<keyword evidence="4 9" id="KW-0812">Transmembrane</keyword>
<keyword evidence="11" id="KW-1185">Reference proteome</keyword>
<reference evidence="10 11" key="1">
    <citation type="submission" date="2020-08" db="EMBL/GenBank/DDBJ databases">
        <title>Genome public.</title>
        <authorList>
            <person name="Liu C."/>
            <person name="Sun Q."/>
        </authorList>
    </citation>
    <scope>NUCLEOTIDE SEQUENCE [LARGE SCALE GENOMIC DNA]</scope>
    <source>
        <strain evidence="10 11">BX10</strain>
    </source>
</reference>
<evidence type="ECO:0000256" key="2">
    <source>
        <dbReference type="ARBA" id="ARBA00009904"/>
    </source>
</evidence>
<feature type="transmembrane region" description="Helical" evidence="9">
    <location>
        <begin position="565"/>
        <end position="585"/>
    </location>
</feature>
<evidence type="ECO:0000313" key="11">
    <source>
        <dbReference type="Proteomes" id="UP000647491"/>
    </source>
</evidence>
<keyword evidence="7 9" id="KW-0472">Membrane</keyword>
<feature type="transmembrane region" description="Helical" evidence="9">
    <location>
        <begin position="597"/>
        <end position="618"/>
    </location>
</feature>
<evidence type="ECO:0000256" key="3">
    <source>
        <dbReference type="ARBA" id="ARBA00022448"/>
    </source>
</evidence>
<dbReference type="RefSeq" id="WP_262427694.1">
    <property type="nucleotide sequence ID" value="NZ_JACRTJ010000019.1"/>
</dbReference>
<evidence type="ECO:0000256" key="4">
    <source>
        <dbReference type="ARBA" id="ARBA00022692"/>
    </source>
</evidence>
<feature type="transmembrane region" description="Helical" evidence="9">
    <location>
        <begin position="391"/>
        <end position="415"/>
    </location>
</feature>
<feature type="transmembrane region" description="Helical" evidence="9">
    <location>
        <begin position="435"/>
        <end position="460"/>
    </location>
</feature>
<dbReference type="Proteomes" id="UP000647491">
    <property type="component" value="Unassembled WGS sequence"/>
</dbReference>
<feature type="transmembrane region" description="Helical" evidence="9">
    <location>
        <begin position="481"/>
        <end position="499"/>
    </location>
</feature>
<gene>
    <name evidence="10" type="ORF">H8708_09485</name>
</gene>
<feature type="transmembrane region" description="Helical" evidence="9">
    <location>
        <begin position="505"/>
        <end position="522"/>
    </location>
</feature>
<feature type="coiled-coil region" evidence="8">
    <location>
        <begin position="92"/>
        <end position="119"/>
    </location>
</feature>
<comment type="caution">
    <text evidence="10">The sequence shown here is derived from an EMBL/GenBank/DDBJ whole genome shotgun (WGS) entry which is preliminary data.</text>
</comment>
<dbReference type="InterPro" id="IPR002490">
    <property type="entry name" value="V-ATPase_116kDa_su"/>
</dbReference>
<protein>
    <submittedName>
        <fullName evidence="10">ATPase</fullName>
    </submittedName>
</protein>
<accession>A0ABR7NTL7</accession>
<evidence type="ECO:0000256" key="9">
    <source>
        <dbReference type="SAM" id="Phobius"/>
    </source>
</evidence>
<dbReference type="Pfam" id="PF01496">
    <property type="entry name" value="V_ATPase_I"/>
    <property type="match status" value="1"/>
</dbReference>
<evidence type="ECO:0000256" key="5">
    <source>
        <dbReference type="ARBA" id="ARBA00022989"/>
    </source>
</evidence>
<keyword evidence="6" id="KW-0406">Ion transport</keyword>
<organism evidence="10 11">
    <name type="scientific">Enterocloster hominis</name>
    <name type="common">ex Liu et al. 2021</name>
    <dbReference type="NCBI Taxonomy" id="2763663"/>
    <lineage>
        <taxon>Bacteria</taxon>
        <taxon>Bacillati</taxon>
        <taxon>Bacillota</taxon>
        <taxon>Clostridia</taxon>
        <taxon>Lachnospirales</taxon>
        <taxon>Lachnospiraceae</taxon>
        <taxon>Enterocloster</taxon>
    </lineage>
</organism>
<comment type="similarity">
    <text evidence="2">Belongs to the V-ATPase 116 kDa subunit family.</text>
</comment>
<evidence type="ECO:0000256" key="7">
    <source>
        <dbReference type="ARBA" id="ARBA00023136"/>
    </source>
</evidence>
<feature type="transmembrane region" description="Helical" evidence="9">
    <location>
        <begin position="543"/>
        <end position="559"/>
    </location>
</feature>
<keyword evidence="5 9" id="KW-1133">Transmembrane helix</keyword>
<evidence type="ECO:0000256" key="8">
    <source>
        <dbReference type="SAM" id="Coils"/>
    </source>
</evidence>
<evidence type="ECO:0000256" key="1">
    <source>
        <dbReference type="ARBA" id="ARBA00004141"/>
    </source>
</evidence>
<dbReference type="EMBL" id="JACRTJ010000019">
    <property type="protein sequence ID" value="MBC8599452.1"/>
    <property type="molecule type" value="Genomic_DNA"/>
</dbReference>
<sequence>MIEPMKFVSISGPRDDLDRMVNQVLCRYEIHLENALTELKSVSKLIPCPGTNPYREPYEAAEKLAALCSAGTKAAQTPSPASMTAEEAIAFVQETKKAMEAADAEKEALKQKLKDTHALYEQVNLYRELDFSIPELLKFRHIKYRFGRVLKELYPQLEAFAESSEDTILYKCHETDHYVTLIYFVPGPVSERTDAAFSSLQFERIILPDQYTGTPTEEIRRLEKELEDIKSQITQLDAREKTYLEDQKPALLQAVEVLGSYNANFNVRRCAAVTDKKEHPFYILCGWTTETDARALQKELEEDASTFFVIEDSREHVTSTPPTRLKNPALLRPFEMFVKMYGLPAYNEFDPTLLIAVTYSLFFGFMFGDVGQGLLLLIGGFLLYRFKKLDLAAIISCCGFCSTIFGFLFGSVFGFEDVIPALWLRPAEAMTALPFVGRLNTVFVTAIALGMGMILLTMIVNMAVSFKCRDTEKTWFDTNGLAGFIFYLSLAAVIILYMTGRPLPATAVLAVMFVVPLLLIFLKEPLAALVERRGPELSGGAMFFVEGFFELFEVLLSYFSNTLSFVRVGAFAVSHAAMMQVVLMLSGAETGHISIPVIVLGNLFVCGMEGLVVGIQVLRLEYYELFSRFYRGTGREFKPFLKKQTF</sequence>
<name>A0ABR7NTL7_9FIRM</name>